<evidence type="ECO:0000256" key="6">
    <source>
        <dbReference type="RuleBase" id="RU363077"/>
    </source>
</evidence>
<feature type="transmembrane region" description="Helical" evidence="6">
    <location>
        <begin position="310"/>
        <end position="329"/>
    </location>
</feature>
<keyword evidence="4 6" id="KW-1133">Transmembrane helix</keyword>
<dbReference type="PANTHER" id="PTHR31218">
    <property type="entry name" value="WAT1-RELATED PROTEIN"/>
    <property type="match status" value="1"/>
</dbReference>
<keyword evidence="5 6" id="KW-0472">Membrane</keyword>
<feature type="domain" description="EamA" evidence="7">
    <location>
        <begin position="189"/>
        <end position="328"/>
    </location>
</feature>
<dbReference type="SUPFAM" id="SSF103481">
    <property type="entry name" value="Multidrug resistance efflux transporter EmrE"/>
    <property type="match status" value="2"/>
</dbReference>
<dbReference type="InterPro" id="IPR030184">
    <property type="entry name" value="WAT1-related"/>
</dbReference>
<feature type="transmembrane region" description="Helical" evidence="6">
    <location>
        <begin position="252"/>
        <end position="272"/>
    </location>
</feature>
<feature type="transmembrane region" description="Helical" evidence="6">
    <location>
        <begin position="284"/>
        <end position="304"/>
    </location>
</feature>
<keyword evidence="3 6" id="KW-0812">Transmembrane</keyword>
<evidence type="ECO:0000313" key="9">
    <source>
        <dbReference type="Proteomes" id="UP001188597"/>
    </source>
</evidence>
<organism evidence="8 9">
    <name type="scientific">Escallonia herrerae</name>
    <dbReference type="NCBI Taxonomy" id="1293975"/>
    <lineage>
        <taxon>Eukaryota</taxon>
        <taxon>Viridiplantae</taxon>
        <taxon>Streptophyta</taxon>
        <taxon>Embryophyta</taxon>
        <taxon>Tracheophyta</taxon>
        <taxon>Spermatophyta</taxon>
        <taxon>Magnoliopsida</taxon>
        <taxon>eudicotyledons</taxon>
        <taxon>Gunneridae</taxon>
        <taxon>Pentapetalae</taxon>
        <taxon>asterids</taxon>
        <taxon>campanulids</taxon>
        <taxon>Escalloniales</taxon>
        <taxon>Escalloniaceae</taxon>
        <taxon>Escallonia</taxon>
    </lineage>
</organism>
<evidence type="ECO:0000256" key="5">
    <source>
        <dbReference type="ARBA" id="ARBA00023136"/>
    </source>
</evidence>
<dbReference type="InterPro" id="IPR000620">
    <property type="entry name" value="EamA_dom"/>
</dbReference>
<keyword evidence="9" id="KW-1185">Reference proteome</keyword>
<comment type="similarity">
    <text evidence="2 6">Belongs to the drug/metabolite transporter (DMT) superfamily. Plant drug/metabolite exporter (P-DME) (TC 2.A.7.4) family.</text>
</comment>
<dbReference type="Proteomes" id="UP001188597">
    <property type="component" value="Unassembled WGS sequence"/>
</dbReference>
<accession>A0AA88VXB9</accession>
<feature type="domain" description="EamA" evidence="7">
    <location>
        <begin position="20"/>
        <end position="157"/>
    </location>
</feature>
<protein>
    <recommendedName>
        <fullName evidence="6">WAT1-related protein</fullName>
    </recommendedName>
</protein>
<dbReference type="AlphaFoldDB" id="A0AA88VXB9"/>
<evidence type="ECO:0000256" key="4">
    <source>
        <dbReference type="ARBA" id="ARBA00022989"/>
    </source>
</evidence>
<feature type="transmembrane region" description="Helical" evidence="6">
    <location>
        <begin position="219"/>
        <end position="240"/>
    </location>
</feature>
<feature type="transmembrane region" description="Helical" evidence="6">
    <location>
        <begin position="74"/>
        <end position="92"/>
    </location>
</feature>
<proteinExistence type="inferred from homology"/>
<evidence type="ECO:0000256" key="1">
    <source>
        <dbReference type="ARBA" id="ARBA00004141"/>
    </source>
</evidence>
<comment type="subcellular location">
    <subcellularLocation>
        <location evidence="1 6">Membrane</location>
        <topology evidence="1 6">Multi-pass membrane protein</topology>
    </subcellularLocation>
</comment>
<feature type="transmembrane region" description="Helical" evidence="6">
    <location>
        <begin position="188"/>
        <end position="207"/>
    </location>
</feature>
<evidence type="ECO:0000313" key="8">
    <source>
        <dbReference type="EMBL" id="KAK3016090.1"/>
    </source>
</evidence>
<dbReference type="Pfam" id="PF00892">
    <property type="entry name" value="EamA"/>
    <property type="match status" value="2"/>
</dbReference>
<feature type="transmembrane region" description="Helical" evidence="6">
    <location>
        <begin position="104"/>
        <end position="126"/>
    </location>
</feature>
<dbReference type="GO" id="GO:0016020">
    <property type="term" value="C:membrane"/>
    <property type="evidence" value="ECO:0007669"/>
    <property type="project" value="UniProtKB-SubCell"/>
</dbReference>
<dbReference type="InterPro" id="IPR037185">
    <property type="entry name" value="EmrE-like"/>
</dbReference>
<evidence type="ECO:0000256" key="2">
    <source>
        <dbReference type="ARBA" id="ARBA00007635"/>
    </source>
</evidence>
<sequence>MNKESGATASKVFQRAKPFIAIIFLQFGFAGMDILSKVALNEGMNNYVFVVYRHAVATIHHLKIMFNRKTRPKMTISIFTKIMLLSLLEPVIDQNLYIMGLKYTTATFAAAMCNILAAITFLMAWIMRLEKVKLKSIRSQAKIVGTITTVGGAMLMTLVKGPILELLWNKGRSHHEFKRGDVDLQHFIKGSLMITIGCFSWAGFMVLQAITLKSYPAELSLTAWICLLGTAEGAIAAFVMEKGKATIWSINWDTKLLAALNSGIFCSGLAYYIQGVIMKDRGPVFVTAFSPLGMIIVAVMGSFILAEQLYLGRILGAIVIVAGLYLVVWGKSKDYKSMSLTVDKQKAPVDKMMDECHKGEENSYQQIITINASAEEGLTRCAQVNDKRDQTMT</sequence>
<dbReference type="GO" id="GO:0022857">
    <property type="term" value="F:transmembrane transporter activity"/>
    <property type="evidence" value="ECO:0007669"/>
    <property type="project" value="InterPro"/>
</dbReference>
<feature type="transmembrane region" description="Helical" evidence="6">
    <location>
        <begin position="20"/>
        <end position="40"/>
    </location>
</feature>
<evidence type="ECO:0000259" key="7">
    <source>
        <dbReference type="Pfam" id="PF00892"/>
    </source>
</evidence>
<comment type="caution">
    <text evidence="8">The sequence shown here is derived from an EMBL/GenBank/DDBJ whole genome shotgun (WGS) entry which is preliminary data.</text>
</comment>
<gene>
    <name evidence="8" type="ORF">RJ639_006334</name>
</gene>
<name>A0AA88VXB9_9ASTE</name>
<dbReference type="EMBL" id="JAVXUP010001089">
    <property type="protein sequence ID" value="KAK3016090.1"/>
    <property type="molecule type" value="Genomic_DNA"/>
</dbReference>
<evidence type="ECO:0000256" key="3">
    <source>
        <dbReference type="ARBA" id="ARBA00022692"/>
    </source>
</evidence>
<reference evidence="8" key="1">
    <citation type="submission" date="2022-12" db="EMBL/GenBank/DDBJ databases">
        <title>Draft genome assemblies for two species of Escallonia (Escalloniales).</title>
        <authorList>
            <person name="Chanderbali A."/>
            <person name="Dervinis C."/>
            <person name="Anghel I."/>
            <person name="Soltis D."/>
            <person name="Soltis P."/>
            <person name="Zapata F."/>
        </authorList>
    </citation>
    <scope>NUCLEOTIDE SEQUENCE</scope>
    <source>
        <strain evidence="8">UCBG64.0493</strain>
        <tissue evidence="8">Leaf</tissue>
    </source>
</reference>
<feature type="transmembrane region" description="Helical" evidence="6">
    <location>
        <begin position="147"/>
        <end position="168"/>
    </location>
</feature>